<feature type="non-terminal residue" evidence="2">
    <location>
        <position position="347"/>
    </location>
</feature>
<dbReference type="EMBL" id="JAHZIK010001029">
    <property type="protein sequence ID" value="MBW7457978.1"/>
    <property type="molecule type" value="Genomic_DNA"/>
</dbReference>
<proteinExistence type="predicted"/>
<keyword evidence="1" id="KW-0472">Membrane</keyword>
<evidence type="ECO:0000313" key="3">
    <source>
        <dbReference type="Proteomes" id="UP001519887"/>
    </source>
</evidence>
<organism evidence="2 3">
    <name type="scientific">Paenibacillus sepulcri</name>
    <dbReference type="NCBI Taxonomy" id="359917"/>
    <lineage>
        <taxon>Bacteria</taxon>
        <taxon>Bacillati</taxon>
        <taxon>Bacillota</taxon>
        <taxon>Bacilli</taxon>
        <taxon>Bacillales</taxon>
        <taxon>Paenibacillaceae</taxon>
        <taxon>Paenibacillus</taxon>
    </lineage>
</organism>
<name>A0ABS7CAS0_9BACL</name>
<evidence type="ECO:0000256" key="1">
    <source>
        <dbReference type="SAM" id="Phobius"/>
    </source>
</evidence>
<evidence type="ECO:0000313" key="2">
    <source>
        <dbReference type="EMBL" id="MBW7457978.1"/>
    </source>
</evidence>
<comment type="caution">
    <text evidence="2">The sequence shown here is derived from an EMBL/GenBank/DDBJ whole genome shotgun (WGS) entry which is preliminary data.</text>
</comment>
<accession>A0ABS7CAS0</accession>
<keyword evidence="3" id="KW-1185">Reference proteome</keyword>
<sequence>MLKHSRIFRRFLISYIVILIIPSAAGYMSYRTSINVTQSISIDNSVMQLQKSKEILERRMAEVEGYTRQLALNQDLNVLMNEDMKGDKTNVYGVWKVMRDVMAVSQTNDFLQHFFIYLKNYNAILTLGSSYFRPEYYYETSHYTDMSLEEWKKTVLGETHRSQIMPLRSYMDNGAQTSVISYMQSLPLDSFSDSSPATVVITIDQKLINSLLSGVTERYNGWAHISDADGQTISIQGIKEQEIDTLAADPKFDESKVNQFYNDDLVITIRSKTNGWVYQAGIPRHVLMENANKIKLITWWVTGIALVLGLLVGLLLSYRNSAPINRLLGIMKENFGKDEVPAGRNEY</sequence>
<keyword evidence="1" id="KW-0812">Transmembrane</keyword>
<keyword evidence="1" id="KW-1133">Transmembrane helix</keyword>
<dbReference type="Proteomes" id="UP001519887">
    <property type="component" value="Unassembled WGS sequence"/>
</dbReference>
<gene>
    <name evidence="2" type="ORF">K0U00_28450</name>
</gene>
<reference evidence="2 3" key="1">
    <citation type="submission" date="2021-07" db="EMBL/GenBank/DDBJ databases">
        <title>Paenibacillus radiodurans sp. nov., isolated from the southeastern edge of Tengger Desert.</title>
        <authorList>
            <person name="Zhang G."/>
        </authorList>
    </citation>
    <scope>NUCLEOTIDE SEQUENCE [LARGE SCALE GENOMIC DNA]</scope>
    <source>
        <strain evidence="2 3">CCM 7311</strain>
    </source>
</reference>
<feature type="transmembrane region" description="Helical" evidence="1">
    <location>
        <begin position="297"/>
        <end position="318"/>
    </location>
</feature>
<protein>
    <submittedName>
        <fullName evidence="2">Cache domain-containing protein</fullName>
    </submittedName>
</protein>
<feature type="transmembrane region" description="Helical" evidence="1">
    <location>
        <begin position="12"/>
        <end position="30"/>
    </location>
</feature>